<evidence type="ECO:0008006" key="4">
    <source>
        <dbReference type="Google" id="ProtNLM"/>
    </source>
</evidence>
<keyword evidence="1" id="KW-1133">Transmembrane helix</keyword>
<evidence type="ECO:0000313" key="2">
    <source>
        <dbReference type="EMBL" id="NMB69762.1"/>
    </source>
</evidence>
<protein>
    <recommendedName>
        <fullName evidence="4">DUF5671 domain-containing protein</fullName>
    </recommendedName>
</protein>
<accession>A0A7X9DKG7</accession>
<dbReference type="Proteomes" id="UP000526033">
    <property type="component" value="Unassembled WGS sequence"/>
</dbReference>
<keyword evidence="1" id="KW-0472">Membrane</keyword>
<proteinExistence type="predicted"/>
<reference evidence="2 3" key="1">
    <citation type="journal article" date="2020" name="Biotechnol. Biofuels">
        <title>New insights from the biogas microbiome by comprehensive genome-resolved metagenomics of nearly 1600 species originating from multiple anaerobic digesters.</title>
        <authorList>
            <person name="Campanaro S."/>
            <person name="Treu L."/>
            <person name="Rodriguez-R L.M."/>
            <person name="Kovalovszki A."/>
            <person name="Ziels R.M."/>
            <person name="Maus I."/>
            <person name="Zhu X."/>
            <person name="Kougias P.G."/>
            <person name="Basile A."/>
            <person name="Luo G."/>
            <person name="Schluter A."/>
            <person name="Konstantinidis K.T."/>
            <person name="Angelidaki I."/>
        </authorList>
    </citation>
    <scope>NUCLEOTIDE SEQUENCE [LARGE SCALE GENOMIC DNA]</scope>
    <source>
        <strain evidence="2">AS27yjCOA_165</strain>
    </source>
</reference>
<evidence type="ECO:0000256" key="1">
    <source>
        <dbReference type="SAM" id="Phobius"/>
    </source>
</evidence>
<name>A0A7X9DKG7_UNCKA</name>
<dbReference type="EMBL" id="JAAZNL010000010">
    <property type="protein sequence ID" value="NMB69762.1"/>
    <property type="molecule type" value="Genomic_DNA"/>
</dbReference>
<organism evidence="2 3">
    <name type="scientific">candidate division WWE3 bacterium</name>
    <dbReference type="NCBI Taxonomy" id="2053526"/>
    <lineage>
        <taxon>Bacteria</taxon>
        <taxon>Katanobacteria</taxon>
    </lineage>
</organism>
<keyword evidence="1" id="KW-0812">Transmembrane</keyword>
<dbReference type="AlphaFoldDB" id="A0A7X9DKG7"/>
<evidence type="ECO:0000313" key="3">
    <source>
        <dbReference type="Proteomes" id="UP000526033"/>
    </source>
</evidence>
<gene>
    <name evidence="2" type="ORF">GYA27_00970</name>
</gene>
<feature type="transmembrane region" description="Helical" evidence="1">
    <location>
        <begin position="6"/>
        <end position="29"/>
    </location>
</feature>
<sequence length="111" mass="12979">MKVNVRLIYLYLFSFIGLLVVVVGSIRIVDLGIKTVFFKDADKYEYYAGPETKGMDPVDEEKIRENAERDQARNRQRELSNSVAMILVGAPLYFYHWKTIQKENTDIKEKK</sequence>
<comment type="caution">
    <text evidence="2">The sequence shown here is derived from an EMBL/GenBank/DDBJ whole genome shotgun (WGS) entry which is preliminary data.</text>
</comment>